<evidence type="ECO:0000313" key="2">
    <source>
        <dbReference type="EMBL" id="ALC16426.1"/>
    </source>
</evidence>
<protein>
    <submittedName>
        <fullName evidence="2">Uncharacterized protein</fullName>
    </submittedName>
</protein>
<dbReference type="RefSeq" id="WP_053550528.1">
    <property type="nucleotide sequence ID" value="NZ_CP010802.1"/>
</dbReference>
<evidence type="ECO:0000256" key="1">
    <source>
        <dbReference type="SAM" id="MobiDB-lite"/>
    </source>
</evidence>
<dbReference type="KEGG" id="des:DSOUD_1648"/>
<reference evidence="2 3" key="1">
    <citation type="submission" date="2015-07" db="EMBL/GenBank/DDBJ databases">
        <title>Isolation and Genomic Characterization of a Novel Halophilic Metal-Reducing Deltaproteobacterium from the Deep Subsurface.</title>
        <authorList>
            <person name="Badalamenti J.P."/>
            <person name="Summers Z.M."/>
            <person name="Gralnick J.A."/>
            <person name="Bond D.R."/>
        </authorList>
    </citation>
    <scope>NUCLEOTIDE SEQUENCE [LARGE SCALE GENOMIC DNA]</scope>
    <source>
        <strain evidence="2 3">WTL</strain>
    </source>
</reference>
<keyword evidence="3" id="KW-1185">Reference proteome</keyword>
<dbReference type="Proteomes" id="UP000057158">
    <property type="component" value="Chromosome"/>
</dbReference>
<proteinExistence type="predicted"/>
<feature type="region of interest" description="Disordered" evidence="1">
    <location>
        <begin position="31"/>
        <end position="82"/>
    </location>
</feature>
<dbReference type="EMBL" id="CP010802">
    <property type="protein sequence ID" value="ALC16426.1"/>
    <property type="molecule type" value="Genomic_DNA"/>
</dbReference>
<dbReference type="AlphaFoldDB" id="A0A0M4D2B6"/>
<name>A0A0M4D2B6_9BACT</name>
<organism evidence="2 3">
    <name type="scientific">Desulfuromonas soudanensis</name>
    <dbReference type="NCBI Taxonomy" id="1603606"/>
    <lineage>
        <taxon>Bacteria</taxon>
        <taxon>Pseudomonadati</taxon>
        <taxon>Thermodesulfobacteriota</taxon>
        <taxon>Desulfuromonadia</taxon>
        <taxon>Desulfuromonadales</taxon>
        <taxon>Desulfuromonadaceae</taxon>
        <taxon>Desulfuromonas</taxon>
    </lineage>
</organism>
<sequence length="133" mass="14533">MLGLVMVAAGAVAAGFYGYRRLQSIEKEIRSDMTAASASRDAEGRGAEESVPPVAAGRREVAAEMKPPSETGSSLDDRLKEAVSKEPGILQTTLYERFPEVKTRVLQQTLLKMDREGRLRRVREGGSYSLYPG</sequence>
<accession>A0A0M4D2B6</accession>
<evidence type="ECO:0000313" key="3">
    <source>
        <dbReference type="Proteomes" id="UP000057158"/>
    </source>
</evidence>
<dbReference type="STRING" id="1603606.DSOUD_1648"/>
<gene>
    <name evidence="2" type="ORF">DSOUD_1648</name>
</gene>
<dbReference type="PATRIC" id="fig|1603606.3.peg.1795"/>